<organism evidence="3 4">
    <name type="scientific">Dorcoceras hygrometricum</name>
    <dbReference type="NCBI Taxonomy" id="472368"/>
    <lineage>
        <taxon>Eukaryota</taxon>
        <taxon>Viridiplantae</taxon>
        <taxon>Streptophyta</taxon>
        <taxon>Embryophyta</taxon>
        <taxon>Tracheophyta</taxon>
        <taxon>Spermatophyta</taxon>
        <taxon>Magnoliopsida</taxon>
        <taxon>eudicotyledons</taxon>
        <taxon>Gunneridae</taxon>
        <taxon>Pentapetalae</taxon>
        <taxon>asterids</taxon>
        <taxon>lamiids</taxon>
        <taxon>Lamiales</taxon>
        <taxon>Gesneriaceae</taxon>
        <taxon>Didymocarpoideae</taxon>
        <taxon>Trichosporeae</taxon>
        <taxon>Loxocarpinae</taxon>
        <taxon>Dorcoceras</taxon>
    </lineage>
</organism>
<keyword evidence="4" id="KW-1185">Reference proteome</keyword>
<feature type="compositionally biased region" description="Basic and acidic residues" evidence="1">
    <location>
        <begin position="405"/>
        <end position="420"/>
    </location>
</feature>
<reference evidence="3 4" key="1">
    <citation type="journal article" date="2015" name="Proc. Natl. Acad. Sci. U.S.A.">
        <title>The resurrection genome of Boea hygrometrica: A blueprint for survival of dehydration.</title>
        <authorList>
            <person name="Xiao L."/>
            <person name="Yang G."/>
            <person name="Zhang L."/>
            <person name="Yang X."/>
            <person name="Zhao S."/>
            <person name="Ji Z."/>
            <person name="Zhou Q."/>
            <person name="Hu M."/>
            <person name="Wang Y."/>
            <person name="Chen M."/>
            <person name="Xu Y."/>
            <person name="Jin H."/>
            <person name="Xiao X."/>
            <person name="Hu G."/>
            <person name="Bao F."/>
            <person name="Hu Y."/>
            <person name="Wan P."/>
            <person name="Li L."/>
            <person name="Deng X."/>
            <person name="Kuang T."/>
            <person name="Xiang C."/>
            <person name="Zhu J.K."/>
            <person name="Oliver M.J."/>
            <person name="He Y."/>
        </authorList>
    </citation>
    <scope>NUCLEOTIDE SEQUENCE [LARGE SCALE GENOMIC DNA]</scope>
    <source>
        <strain evidence="4">cv. XS01</strain>
    </source>
</reference>
<keyword evidence="2" id="KW-0732">Signal</keyword>
<name>A0A2Z7DF75_9LAMI</name>
<evidence type="ECO:0000313" key="4">
    <source>
        <dbReference type="Proteomes" id="UP000250235"/>
    </source>
</evidence>
<proteinExistence type="predicted"/>
<evidence type="ECO:0000313" key="3">
    <source>
        <dbReference type="EMBL" id="KZV58526.1"/>
    </source>
</evidence>
<dbReference type="AlphaFoldDB" id="A0A2Z7DF75"/>
<feature type="signal peptide" evidence="2">
    <location>
        <begin position="1"/>
        <end position="18"/>
    </location>
</feature>
<gene>
    <name evidence="3" type="ORF">F511_19466</name>
</gene>
<accession>A0A2Z7DF75</accession>
<evidence type="ECO:0000256" key="1">
    <source>
        <dbReference type="SAM" id="MobiDB-lite"/>
    </source>
</evidence>
<dbReference type="Proteomes" id="UP000250235">
    <property type="component" value="Unassembled WGS sequence"/>
</dbReference>
<protein>
    <submittedName>
        <fullName evidence="3">Uncharacterized protein</fullName>
    </submittedName>
</protein>
<dbReference type="EMBL" id="KQ986747">
    <property type="protein sequence ID" value="KZV58526.1"/>
    <property type="molecule type" value="Genomic_DNA"/>
</dbReference>
<feature type="chain" id="PRO_5016413997" evidence="2">
    <location>
        <begin position="19"/>
        <end position="446"/>
    </location>
</feature>
<feature type="region of interest" description="Disordered" evidence="1">
    <location>
        <begin position="396"/>
        <end position="420"/>
    </location>
</feature>
<evidence type="ECO:0000256" key="2">
    <source>
        <dbReference type="SAM" id="SignalP"/>
    </source>
</evidence>
<sequence length="446" mass="50428">MGGIKINWSKILFRTLKAMVVLSTKQAQGFGVHLGLLLNGVHKLQLGKSTTIPFLRILTTKSVGTYLVSENSNRAEPIKEKKASGGRDKVGVTKAKRLEECALELMPSFNQKSSVNARKLLMTDSLHNSAWRTSLEDNMAKMFRWTEAECLREAFKQRLTVHAKFKELFIIKLLNSRRKNFFPSDAFTRVDMLIMEVLAEAHIISMVANLALSKQHKLVWTLPGPSNLFSGPDEDTTGCLVLSLQKPTVKQYTDLVIHLSAQFTEFIPDAVFKVISTGSMMIYFVDFLKKHQFREITISRALSSFKSNFNERMTYLELSVEDLCQSHMALVTKHWRHHLDMLRRGDKFKDDLSLETTANRMMLQKQSAEMSSSLTSLSSHLAEVVAHLKRVGDVKMGEVGSSSSRKGESSSGDRYRDRVESVDGFESVLKEDVLSKISVLVLRKCR</sequence>